<dbReference type="GO" id="GO:0005737">
    <property type="term" value="C:cytoplasm"/>
    <property type="evidence" value="ECO:0007669"/>
    <property type="project" value="UniProtKB-SubCell"/>
</dbReference>
<dbReference type="SUPFAM" id="SSF53067">
    <property type="entry name" value="Actin-like ATPase domain"/>
    <property type="match status" value="2"/>
</dbReference>
<name>A0A0A2M8Z7_9FLAO</name>
<feature type="binding site" evidence="16">
    <location>
        <position position="120"/>
    </location>
    <ligand>
        <name>ATP</name>
        <dbReference type="ChEBI" id="CHEBI:30616"/>
    </ligand>
</feature>
<feature type="binding site" evidence="16">
    <location>
        <begin position="6"/>
        <end position="13"/>
    </location>
    <ligand>
        <name>ATP</name>
        <dbReference type="ChEBI" id="CHEBI:30616"/>
    </ligand>
</feature>
<protein>
    <recommendedName>
        <fullName evidence="15 16">Type III pantothenate kinase</fullName>
        <ecNumber evidence="6 16">2.7.1.33</ecNumber>
    </recommendedName>
    <alternativeName>
        <fullName evidence="16">PanK-III</fullName>
    </alternativeName>
    <alternativeName>
        <fullName evidence="16">Pantothenic acid kinase</fullName>
    </alternativeName>
</protein>
<keyword evidence="12 16" id="KW-0630">Potassium</keyword>
<proteinExistence type="inferred from homology"/>
<dbReference type="GO" id="GO:0015937">
    <property type="term" value="P:coenzyme A biosynthetic process"/>
    <property type="evidence" value="ECO:0007669"/>
    <property type="project" value="UniProtKB-UniRule"/>
</dbReference>
<evidence type="ECO:0000256" key="5">
    <source>
        <dbReference type="ARBA" id="ARBA00011738"/>
    </source>
</evidence>
<evidence type="ECO:0000256" key="4">
    <source>
        <dbReference type="ARBA" id="ARBA00005225"/>
    </source>
</evidence>
<keyword evidence="18" id="KW-1185">Reference proteome</keyword>
<comment type="function">
    <text evidence="16">Catalyzes the phosphorylation of pantothenate (Pan), the first step in CoA biosynthesis.</text>
</comment>
<comment type="pathway">
    <text evidence="4 16">Cofactor biosynthesis; coenzyme A biosynthesis; CoA from (R)-pantothenate: step 1/5.</text>
</comment>
<comment type="cofactor">
    <cofactor evidence="2">
        <name>K(+)</name>
        <dbReference type="ChEBI" id="CHEBI:29103"/>
    </cofactor>
</comment>
<dbReference type="RefSeq" id="WP_020212234.1">
    <property type="nucleotide sequence ID" value="NZ_JRLX01000002.1"/>
</dbReference>
<dbReference type="NCBIfam" id="TIGR00671">
    <property type="entry name" value="baf"/>
    <property type="match status" value="1"/>
</dbReference>
<evidence type="ECO:0000256" key="13">
    <source>
        <dbReference type="ARBA" id="ARBA00022993"/>
    </source>
</evidence>
<feature type="binding site" evidence="16">
    <location>
        <begin position="94"/>
        <end position="97"/>
    </location>
    <ligand>
        <name>substrate</name>
    </ligand>
</feature>
<reference evidence="17 18" key="1">
    <citation type="submission" date="2013-09" db="EMBL/GenBank/DDBJ databases">
        <authorList>
            <person name="Zeng Z."/>
            <person name="Chen C."/>
        </authorList>
    </citation>
    <scope>NUCLEOTIDE SEQUENCE [LARGE SCALE GENOMIC DNA]</scope>
    <source>
        <strain evidence="17 18">WB 3.3-2</strain>
    </source>
</reference>
<dbReference type="CDD" id="cd24015">
    <property type="entry name" value="ASKHA_NBD_PanK-III"/>
    <property type="match status" value="1"/>
</dbReference>
<dbReference type="PANTHER" id="PTHR34265:SF1">
    <property type="entry name" value="TYPE III PANTOTHENATE KINASE"/>
    <property type="match status" value="1"/>
</dbReference>
<feature type="binding site" evidence="16">
    <location>
        <position position="172"/>
    </location>
    <ligand>
        <name>substrate</name>
    </ligand>
</feature>
<comment type="similarity">
    <text evidence="14 16">Belongs to the type III pantothenate kinase family.</text>
</comment>
<dbReference type="HAMAP" id="MF_01274">
    <property type="entry name" value="Pantothen_kinase_3"/>
    <property type="match status" value="1"/>
</dbReference>
<comment type="caution">
    <text evidence="17">The sequence shown here is derived from an EMBL/GenBank/DDBJ whole genome shotgun (WGS) entry which is preliminary data.</text>
</comment>
<evidence type="ECO:0000256" key="6">
    <source>
        <dbReference type="ARBA" id="ARBA00012102"/>
    </source>
</evidence>
<dbReference type="GO" id="GO:0005524">
    <property type="term" value="F:ATP binding"/>
    <property type="evidence" value="ECO:0007669"/>
    <property type="project" value="UniProtKB-UniRule"/>
</dbReference>
<dbReference type="EC" id="2.7.1.33" evidence="6 16"/>
<dbReference type="GO" id="GO:0046872">
    <property type="term" value="F:metal ion binding"/>
    <property type="evidence" value="ECO:0007669"/>
    <property type="project" value="UniProtKB-KW"/>
</dbReference>
<evidence type="ECO:0000256" key="15">
    <source>
        <dbReference type="ARBA" id="ARBA00040883"/>
    </source>
</evidence>
<keyword evidence="11 16" id="KW-0067">ATP-binding</keyword>
<evidence type="ECO:0000313" key="17">
    <source>
        <dbReference type="EMBL" id="KGO88106.1"/>
    </source>
</evidence>
<keyword evidence="16" id="KW-0479">Metal-binding</keyword>
<evidence type="ECO:0000313" key="18">
    <source>
        <dbReference type="Proteomes" id="UP000030152"/>
    </source>
</evidence>
<dbReference type="STRING" id="1121895.GCA_000378485_01104"/>
<dbReference type="OrthoDB" id="9804707at2"/>
<dbReference type="GO" id="GO:0004594">
    <property type="term" value="F:pantothenate kinase activity"/>
    <property type="evidence" value="ECO:0007669"/>
    <property type="project" value="UniProtKB-UniRule"/>
</dbReference>
<feature type="active site" description="Proton acceptor" evidence="16">
    <location>
        <position position="96"/>
    </location>
</feature>
<dbReference type="Gene3D" id="3.30.420.40">
    <property type="match status" value="2"/>
</dbReference>
<evidence type="ECO:0000256" key="12">
    <source>
        <dbReference type="ARBA" id="ARBA00022958"/>
    </source>
</evidence>
<evidence type="ECO:0000256" key="1">
    <source>
        <dbReference type="ARBA" id="ARBA00001206"/>
    </source>
</evidence>
<keyword evidence="10 16" id="KW-0418">Kinase</keyword>
<evidence type="ECO:0000256" key="2">
    <source>
        <dbReference type="ARBA" id="ARBA00001958"/>
    </source>
</evidence>
<dbReference type="Pfam" id="PF03309">
    <property type="entry name" value="Pan_kinase"/>
    <property type="match status" value="1"/>
</dbReference>
<feature type="binding site" evidence="16">
    <location>
        <position position="117"/>
    </location>
    <ligand>
        <name>K(+)</name>
        <dbReference type="ChEBI" id="CHEBI:29103"/>
    </ligand>
</feature>
<comment type="catalytic activity">
    <reaction evidence="1 16">
        <text>(R)-pantothenate + ATP = (R)-4'-phosphopantothenate + ADP + H(+)</text>
        <dbReference type="Rhea" id="RHEA:16373"/>
        <dbReference type="ChEBI" id="CHEBI:10986"/>
        <dbReference type="ChEBI" id="CHEBI:15378"/>
        <dbReference type="ChEBI" id="CHEBI:29032"/>
        <dbReference type="ChEBI" id="CHEBI:30616"/>
        <dbReference type="ChEBI" id="CHEBI:456216"/>
        <dbReference type="EC" id="2.7.1.33"/>
    </reaction>
</comment>
<dbReference type="Proteomes" id="UP000030152">
    <property type="component" value="Unassembled WGS sequence"/>
</dbReference>
<keyword evidence="13 16" id="KW-0173">Coenzyme A biosynthesis</keyword>
<dbReference type="NCBIfam" id="NF009853">
    <property type="entry name" value="PRK13320.1-5"/>
    <property type="match status" value="1"/>
</dbReference>
<dbReference type="AlphaFoldDB" id="A0A0A2M8Z7"/>
<evidence type="ECO:0000256" key="11">
    <source>
        <dbReference type="ARBA" id="ARBA00022840"/>
    </source>
</evidence>
<dbReference type="UniPathway" id="UPA00241">
    <property type="reaction ID" value="UER00352"/>
</dbReference>
<comment type="subcellular location">
    <subcellularLocation>
        <location evidence="3 16">Cytoplasm</location>
    </subcellularLocation>
</comment>
<evidence type="ECO:0000256" key="7">
    <source>
        <dbReference type="ARBA" id="ARBA00022490"/>
    </source>
</evidence>
<evidence type="ECO:0000256" key="8">
    <source>
        <dbReference type="ARBA" id="ARBA00022679"/>
    </source>
</evidence>
<comment type="subunit">
    <text evidence="5 16">Homodimer.</text>
</comment>
<organism evidence="17 18">
    <name type="scientific">Flavobacterium rivuli WB 3.3-2 = DSM 21788</name>
    <dbReference type="NCBI Taxonomy" id="1121895"/>
    <lineage>
        <taxon>Bacteria</taxon>
        <taxon>Pseudomonadati</taxon>
        <taxon>Bacteroidota</taxon>
        <taxon>Flavobacteriia</taxon>
        <taxon>Flavobacteriales</taxon>
        <taxon>Flavobacteriaceae</taxon>
        <taxon>Flavobacterium</taxon>
    </lineage>
</organism>
<sequence length="243" mass="26797">MLLAVDIGNTKIKAAVFEGSALLEKFIFSHEDALNGVKIILKKFPKATQSIMSVVGKEDNNLLLWLQGNTKLTAVNHTLQFPFTNKYATPATLGIDRMVLAAGAVLQHPDKPRLVIDAGTCVTYDFTDAENQYLGGAISPGLQLRYNAMHNFTAKLPLLYPEMPQSYIGNSTKASMHSGVVNGLLHEVEGFIAQYNQEYQDVTVILTGGDADFLAKRLKNTIFANSNFLLESLNLLYLYTNHK</sequence>
<evidence type="ECO:0000256" key="14">
    <source>
        <dbReference type="ARBA" id="ARBA00038036"/>
    </source>
</evidence>
<evidence type="ECO:0000256" key="9">
    <source>
        <dbReference type="ARBA" id="ARBA00022741"/>
    </source>
</evidence>
<dbReference type="PANTHER" id="PTHR34265">
    <property type="entry name" value="TYPE III PANTOTHENATE KINASE"/>
    <property type="match status" value="1"/>
</dbReference>
<dbReference type="InterPro" id="IPR043129">
    <property type="entry name" value="ATPase_NBD"/>
</dbReference>
<keyword evidence="7 16" id="KW-0963">Cytoplasm</keyword>
<dbReference type="EMBL" id="JRLX01000002">
    <property type="protein sequence ID" value="KGO88106.1"/>
    <property type="molecule type" value="Genomic_DNA"/>
</dbReference>
<evidence type="ECO:0000256" key="16">
    <source>
        <dbReference type="HAMAP-Rule" id="MF_01274"/>
    </source>
</evidence>
<feature type="binding site" evidence="16">
    <location>
        <position position="87"/>
    </location>
    <ligand>
        <name>substrate</name>
    </ligand>
</feature>
<evidence type="ECO:0000256" key="10">
    <source>
        <dbReference type="ARBA" id="ARBA00022777"/>
    </source>
</evidence>
<accession>A0A0A2M8Z7</accession>
<comment type="cofactor">
    <cofactor evidence="16">
        <name>NH4(+)</name>
        <dbReference type="ChEBI" id="CHEBI:28938"/>
    </cofactor>
    <cofactor evidence="16">
        <name>K(+)</name>
        <dbReference type="ChEBI" id="CHEBI:29103"/>
    </cofactor>
    <text evidence="16">A monovalent cation. Ammonium or potassium.</text>
</comment>
<dbReference type="InterPro" id="IPR004619">
    <property type="entry name" value="Type_III_PanK"/>
</dbReference>
<keyword evidence="8 16" id="KW-0808">Transferase</keyword>
<keyword evidence="9 16" id="KW-0547">Nucleotide-binding</keyword>
<gene>
    <name evidence="16" type="primary">coaX</name>
    <name evidence="17" type="ORF">Q765_03375</name>
</gene>
<evidence type="ECO:0000256" key="3">
    <source>
        <dbReference type="ARBA" id="ARBA00004496"/>
    </source>
</evidence>
<dbReference type="eggNOG" id="COG1521">
    <property type="taxonomic scope" value="Bacteria"/>
</dbReference>